<feature type="binding site" evidence="2">
    <location>
        <position position="304"/>
    </location>
    <ligand>
        <name>Zn(2+)</name>
        <dbReference type="ChEBI" id="CHEBI:29105"/>
        <note>catalytic</note>
    </ligand>
</feature>
<dbReference type="GO" id="GO:0006508">
    <property type="term" value="P:proteolysis"/>
    <property type="evidence" value="ECO:0007669"/>
    <property type="project" value="InterPro"/>
</dbReference>
<feature type="binding site" evidence="2">
    <location>
        <position position="294"/>
    </location>
    <ligand>
        <name>Zn(2+)</name>
        <dbReference type="ChEBI" id="CHEBI:29105"/>
        <note>catalytic</note>
    </ligand>
</feature>
<dbReference type="SUPFAM" id="SSF55486">
    <property type="entry name" value="Metalloproteases ('zincins'), catalytic domain"/>
    <property type="match status" value="1"/>
</dbReference>
<dbReference type="AlphaFoldDB" id="A0A1U8DNY1"/>
<evidence type="ECO:0000256" key="1">
    <source>
        <dbReference type="ARBA" id="ARBA00023157"/>
    </source>
</evidence>
<feature type="domain" description="Peptidase M12B" evidence="3">
    <location>
        <begin position="159"/>
        <end position="331"/>
    </location>
</feature>
<keyword evidence="1" id="KW-1015">Disulfide bond</keyword>
<dbReference type="RefSeq" id="XP_014382912.1">
    <property type="nucleotide sequence ID" value="XM_014527426.1"/>
</dbReference>
<evidence type="ECO:0000313" key="5">
    <source>
        <dbReference type="RefSeq" id="XP_014382912.1"/>
    </source>
</evidence>
<gene>
    <name evidence="5" type="primary">LOC102377545</name>
</gene>
<dbReference type="PROSITE" id="PS50215">
    <property type="entry name" value="ADAM_MEPRO"/>
    <property type="match status" value="1"/>
</dbReference>
<reference evidence="5" key="1">
    <citation type="submission" date="2025-08" db="UniProtKB">
        <authorList>
            <consortium name="RefSeq"/>
        </authorList>
    </citation>
    <scope>IDENTIFICATION</scope>
</reference>
<feature type="binding site" evidence="2">
    <location>
        <position position="298"/>
    </location>
    <ligand>
        <name>Zn(2+)</name>
        <dbReference type="ChEBI" id="CHEBI:29105"/>
        <note>catalytic</note>
    </ligand>
</feature>
<dbReference type="InterPro" id="IPR034027">
    <property type="entry name" value="Reprolysin_adamalysin"/>
</dbReference>
<dbReference type="GO" id="GO:0009897">
    <property type="term" value="C:external side of plasma membrane"/>
    <property type="evidence" value="ECO:0007669"/>
    <property type="project" value="TreeGrafter"/>
</dbReference>
<organism evidence="4 5">
    <name type="scientific">Alligator sinensis</name>
    <name type="common">Chinese alligator</name>
    <dbReference type="NCBI Taxonomy" id="38654"/>
    <lineage>
        <taxon>Eukaryota</taxon>
        <taxon>Metazoa</taxon>
        <taxon>Chordata</taxon>
        <taxon>Craniata</taxon>
        <taxon>Vertebrata</taxon>
        <taxon>Euteleostomi</taxon>
        <taxon>Archelosauria</taxon>
        <taxon>Archosauria</taxon>
        <taxon>Crocodylia</taxon>
        <taxon>Alligatoridae</taxon>
        <taxon>Alligatorinae</taxon>
        <taxon>Alligator</taxon>
    </lineage>
</organism>
<dbReference type="KEGG" id="asn:102377545"/>
<dbReference type="CDD" id="cd04269">
    <property type="entry name" value="ZnMc_adamalysin_II_like"/>
    <property type="match status" value="1"/>
</dbReference>
<comment type="caution">
    <text evidence="2">Lacks conserved residue(s) required for the propagation of feature annotation.</text>
</comment>
<dbReference type="eggNOG" id="KOG3607">
    <property type="taxonomic scope" value="Eukaryota"/>
</dbReference>
<dbReference type="InterPro" id="IPR001590">
    <property type="entry name" value="Peptidase_M12B"/>
</dbReference>
<keyword evidence="2" id="KW-0479">Metal-binding</keyword>
<dbReference type="PANTHER" id="PTHR11905:SF120">
    <property type="entry name" value="DISINTEGRIN AND METALLOPROTEINASE DOMAIN-CONTAINING PROTEIN 1A"/>
    <property type="match status" value="1"/>
</dbReference>
<evidence type="ECO:0000256" key="2">
    <source>
        <dbReference type="PROSITE-ProRule" id="PRU00276"/>
    </source>
</evidence>
<dbReference type="GeneID" id="102377545"/>
<evidence type="ECO:0000259" key="3">
    <source>
        <dbReference type="PROSITE" id="PS50215"/>
    </source>
</evidence>
<proteinExistence type="predicted"/>
<keyword evidence="4" id="KW-1185">Reference proteome</keyword>
<sequence>FPAQGSGADPQGDPSELRLVFSVQRRFPGRSREFIAKDLPVFTYNEKGDLITDYPYIQTDCYYEGFVEDVPGSVVSLSTCSGLSGLLKVEDRNYDIEPIEDSSSFQHLIFQVAADEDSPDRCGVTGDFLENQPAEKRELPTNESRKYDPRYHTLYGHTRYLEFFLTSDKLVYKRLEENETKVLNSMLLLTSILNTMYTSLNLRIVLVGTEIWTEVDQITVTHLLDHAFHFFAPWARRFLKPRIYFDHAQLLLGRHYRGTLGLATQGTVCNTDASTSIIRFSNNENVYNAAGSAHELGHALIFGHDDEAGNVARFCRCPGCKERCIMRSKLS</sequence>
<dbReference type="InParanoid" id="A0A1U8DNY1"/>
<dbReference type="Pfam" id="PF01421">
    <property type="entry name" value="Reprolysin"/>
    <property type="match status" value="1"/>
</dbReference>
<keyword evidence="2" id="KW-0862">Zinc</keyword>
<accession>A0A1U8DNY1</accession>
<dbReference type="GO" id="GO:0046872">
    <property type="term" value="F:metal ion binding"/>
    <property type="evidence" value="ECO:0007669"/>
    <property type="project" value="UniProtKB-KW"/>
</dbReference>
<evidence type="ECO:0000313" key="4">
    <source>
        <dbReference type="Proteomes" id="UP000189705"/>
    </source>
</evidence>
<dbReference type="GO" id="GO:0004222">
    <property type="term" value="F:metalloendopeptidase activity"/>
    <property type="evidence" value="ECO:0007669"/>
    <property type="project" value="InterPro"/>
</dbReference>
<dbReference type="Gene3D" id="3.40.390.10">
    <property type="entry name" value="Collagenase (Catalytic Domain)"/>
    <property type="match status" value="1"/>
</dbReference>
<dbReference type="GO" id="GO:1990913">
    <property type="term" value="C:sperm head plasma membrane"/>
    <property type="evidence" value="ECO:0007669"/>
    <property type="project" value="TreeGrafter"/>
</dbReference>
<dbReference type="Proteomes" id="UP000189705">
    <property type="component" value="Unplaced"/>
</dbReference>
<dbReference type="InterPro" id="IPR024079">
    <property type="entry name" value="MetalloPept_cat_dom_sf"/>
</dbReference>
<dbReference type="GO" id="GO:0008584">
    <property type="term" value="P:male gonad development"/>
    <property type="evidence" value="ECO:0007669"/>
    <property type="project" value="TreeGrafter"/>
</dbReference>
<dbReference type="PANTHER" id="PTHR11905">
    <property type="entry name" value="ADAM A DISINTEGRIN AND METALLOPROTEASE DOMAIN"/>
    <property type="match status" value="1"/>
</dbReference>
<feature type="active site" evidence="2">
    <location>
        <position position="295"/>
    </location>
</feature>
<feature type="non-terminal residue" evidence="5">
    <location>
        <position position="1"/>
    </location>
</feature>
<name>A0A1U8DNY1_ALLSI</name>
<protein>
    <submittedName>
        <fullName evidence="5">Disintegrin and metalloproteinase domain-containing protein 9-like</fullName>
    </submittedName>
</protein>